<reference evidence="3 4" key="1">
    <citation type="journal article" date="2016" name="Mol. Biol. Evol.">
        <title>Comparative Genomics of Early-Diverging Mushroom-Forming Fungi Provides Insights into the Origins of Lignocellulose Decay Capabilities.</title>
        <authorList>
            <person name="Nagy L.G."/>
            <person name="Riley R."/>
            <person name="Tritt A."/>
            <person name="Adam C."/>
            <person name="Daum C."/>
            <person name="Floudas D."/>
            <person name="Sun H."/>
            <person name="Yadav J.S."/>
            <person name="Pangilinan J."/>
            <person name="Larsson K.H."/>
            <person name="Matsuura K."/>
            <person name="Barry K."/>
            <person name="Labutti K."/>
            <person name="Kuo R."/>
            <person name="Ohm R.A."/>
            <person name="Bhattacharya S.S."/>
            <person name="Shirouzu T."/>
            <person name="Yoshinaga Y."/>
            <person name="Martin F.M."/>
            <person name="Grigoriev I.V."/>
            <person name="Hibbett D.S."/>
        </authorList>
    </citation>
    <scope>NUCLEOTIDE SEQUENCE [LARGE SCALE GENOMIC DNA]</scope>
    <source>
        <strain evidence="3 4">HHB12733</strain>
    </source>
</reference>
<organism evidence="3 4">
    <name type="scientific">Calocera cornea HHB12733</name>
    <dbReference type="NCBI Taxonomy" id="1353952"/>
    <lineage>
        <taxon>Eukaryota</taxon>
        <taxon>Fungi</taxon>
        <taxon>Dikarya</taxon>
        <taxon>Basidiomycota</taxon>
        <taxon>Agaricomycotina</taxon>
        <taxon>Dacrymycetes</taxon>
        <taxon>Dacrymycetales</taxon>
        <taxon>Dacrymycetaceae</taxon>
        <taxon>Calocera</taxon>
    </lineage>
</organism>
<keyword evidence="4" id="KW-1185">Reference proteome</keyword>
<dbReference type="FunCoup" id="A0A165GAA4">
    <property type="interactions" value="99"/>
</dbReference>
<dbReference type="OrthoDB" id="342131at2759"/>
<dbReference type="InterPro" id="IPR022033">
    <property type="entry name" value="Rav1p_C"/>
</dbReference>
<dbReference type="InParanoid" id="A0A165GAA4"/>
<dbReference type="SUPFAM" id="SSF50978">
    <property type="entry name" value="WD40 repeat-like"/>
    <property type="match status" value="2"/>
</dbReference>
<dbReference type="Gene3D" id="2.130.10.10">
    <property type="entry name" value="YVTN repeat-like/Quinoprotein amine dehydrogenase"/>
    <property type="match status" value="1"/>
</dbReference>
<dbReference type="PANTHER" id="PTHR13950">
    <property type="entry name" value="RABCONNECTIN-RELATED"/>
    <property type="match status" value="1"/>
</dbReference>
<dbReference type="STRING" id="1353952.A0A165GAA4"/>
<evidence type="ECO:0000313" key="4">
    <source>
        <dbReference type="Proteomes" id="UP000076842"/>
    </source>
</evidence>
<dbReference type="Proteomes" id="UP000076842">
    <property type="component" value="Unassembled WGS sequence"/>
</dbReference>
<dbReference type="EMBL" id="KV423958">
    <property type="protein sequence ID" value="KZT57808.1"/>
    <property type="molecule type" value="Genomic_DNA"/>
</dbReference>
<feature type="domain" description="RAVE complex protein Rav1 C-terminal" evidence="2">
    <location>
        <begin position="531"/>
        <end position="1156"/>
    </location>
</feature>
<evidence type="ECO:0000259" key="2">
    <source>
        <dbReference type="Pfam" id="PF12234"/>
    </source>
</evidence>
<dbReference type="InterPro" id="IPR015943">
    <property type="entry name" value="WD40/YVTN_repeat-like_dom_sf"/>
</dbReference>
<name>A0A165GAA4_9BASI</name>
<dbReference type="GO" id="GO:0043291">
    <property type="term" value="C:RAVE complex"/>
    <property type="evidence" value="ECO:0007669"/>
    <property type="project" value="TreeGrafter"/>
</dbReference>
<dbReference type="InterPro" id="IPR036322">
    <property type="entry name" value="WD40_repeat_dom_sf"/>
</dbReference>
<dbReference type="AlphaFoldDB" id="A0A165GAA4"/>
<feature type="region of interest" description="Disordered" evidence="1">
    <location>
        <begin position="1218"/>
        <end position="1255"/>
    </location>
</feature>
<feature type="region of interest" description="Disordered" evidence="1">
    <location>
        <begin position="1167"/>
        <end position="1195"/>
    </location>
</feature>
<accession>A0A165GAA4</accession>
<evidence type="ECO:0000313" key="3">
    <source>
        <dbReference type="EMBL" id="KZT57808.1"/>
    </source>
</evidence>
<gene>
    <name evidence="3" type="ORF">CALCODRAFT_265994</name>
</gene>
<proteinExistence type="predicted"/>
<dbReference type="GO" id="GO:0007035">
    <property type="term" value="P:vacuolar acidification"/>
    <property type="evidence" value="ECO:0007669"/>
    <property type="project" value="TreeGrafter"/>
</dbReference>
<sequence length="1268" mass="142337">MLQIARVFPGAPNDEAGLCFLLHKEQLLVAYASQGNIILLKAPTLEVHRVLAFFEAYPGFTELDTRICAIAADSDYGLIAAAVGTQVACWVPSSGEVWKVHSTLNVSLPIRSLHHQAGRLMVASDEMVSVWEQKDEGGIVVWSKVWEDKTESAPLVARLSETGAALAYAYKDSKTVHIIDTRKDTKQILPHPRPIASLAWRRPTAGNRSSLTLYTVTCDSTVRIWQPVLDAPHDLRLWGTIDSDSFFADERAIHVRWLDRSVRPEEGEALHEDIFFAVDPKGRISLRTVSNIERRPPTLLAVHASQEMPKAHTITPDNSTAVIPIPSPSDTLVMFLSQRPLQALSVTLSSYLDGIKDDSQPLPPYVTEPFGVQHSETIRGLHLRGDGRAFVTQADKEIILWDATSSAPHSVARWELQCELAAIVHEGVLVYTGEDLVLLAKDGSQRRVQTPERPILRFLYSGMYLLALTNTHCFEIDRNTLEILGEAPLPDDEASIRVPIFGHNREILDVSEAGELTFWRYADGNFRKLGGLATGIQGVSMAACSVDRRSALVKFDGTEYHLSIWNSRLSEFSSGLEFECTFSEEILSLRWTFGTSDGLAVCFKTHVVIMWPERMTYFDTTPSWASWLHVSVDKFSPLALRGASFLGDGSLVVTAGNQVIAFNPTLLDPPPSEPSNILALLISRIGPLPDWHPQVVLQCLLWNKVDRVKQVVERLAKVVLQEEATAESVQSGLLHINDEPYDDDYDESQKTSAFRSTQRHSALFNSDTTDMDEGDEWKFSRPLIAKLLKVLDERPLPALTINEEEHLEALIETTLEIDEQRRALDANGIRYLISIRSFYILNRKSKESPNVFEQEPVIEARSRIRYRDMVWAYHSDTQELLLQGCSQACNNKMTWDEARALGIFLWITSTDVLKEQMEVVARNEYMAGEERDPERCSLYYFALGKIRLVHGLWKQAAWHHEQSMMLRFLANDFDVPRWKTAAMKNAYALLGKKRYQYAAAFFLLAGALTDAVNVCVKQLNDIQLAIAIARVYEQNDDGPVLRDLLLKTVIPIAFAQDNRWLGSWAFWMLHKRDLAVRIIMTPLTDVAKTLDVPIGAFGRPNYDDPSLAMLFSQLKAKTLQAAQGTSEIAPQTEFNFVLQIARVFCRMGCHILALDLVRSWSFDRPTAPTPVSQSAVEDGYDMDTTPPPPMRRSSFFSLTGRRRSSVVIDVNLKSLPETRAPSPKLPTVAEDVPEVVEAPKPRRTGIGSLMKSAKQDTKVPEFDMDAFF</sequence>
<dbReference type="PANTHER" id="PTHR13950:SF9">
    <property type="entry name" value="RABCONNECTIN-3A"/>
    <property type="match status" value="1"/>
</dbReference>
<protein>
    <recommendedName>
        <fullName evidence="2">RAVE complex protein Rav1 C-terminal domain-containing protein</fullName>
    </recommendedName>
</protein>
<feature type="compositionally biased region" description="Low complexity" evidence="1">
    <location>
        <begin position="1226"/>
        <end position="1238"/>
    </location>
</feature>
<dbReference type="Pfam" id="PF12234">
    <property type="entry name" value="Rav1p_C"/>
    <property type="match status" value="1"/>
</dbReference>
<evidence type="ECO:0000256" key="1">
    <source>
        <dbReference type="SAM" id="MobiDB-lite"/>
    </source>
</evidence>
<dbReference type="InterPro" id="IPR052208">
    <property type="entry name" value="DmX-like/RAVE_component"/>
</dbReference>